<keyword evidence="6 13" id="KW-0812">Transmembrane</keyword>
<evidence type="ECO:0000256" key="7">
    <source>
        <dbReference type="ARBA" id="ARBA00022927"/>
    </source>
</evidence>
<keyword evidence="7 13" id="KW-0653">Protein transport</keyword>
<dbReference type="PANTHER" id="PTHR12428">
    <property type="entry name" value="OXA1"/>
    <property type="match status" value="1"/>
</dbReference>
<dbReference type="HAMAP" id="MF_01810">
    <property type="entry name" value="YidC_type1"/>
    <property type="match status" value="1"/>
</dbReference>
<evidence type="ECO:0000256" key="13">
    <source>
        <dbReference type="HAMAP-Rule" id="MF_01810"/>
    </source>
</evidence>
<dbReference type="InterPro" id="IPR038221">
    <property type="entry name" value="YidC_periplasmic_sf"/>
</dbReference>
<evidence type="ECO:0000259" key="14">
    <source>
        <dbReference type="Pfam" id="PF02096"/>
    </source>
</evidence>
<dbReference type="RefSeq" id="WP_066134316.1">
    <property type="nucleotide sequence ID" value="NZ_CP014525.1"/>
</dbReference>
<dbReference type="GO" id="GO:0051205">
    <property type="term" value="P:protein insertion into membrane"/>
    <property type="evidence" value="ECO:0007669"/>
    <property type="project" value="TreeGrafter"/>
</dbReference>
<dbReference type="CDD" id="cd20070">
    <property type="entry name" value="5TM_YidC_Alb3"/>
    <property type="match status" value="1"/>
</dbReference>
<evidence type="ECO:0000256" key="10">
    <source>
        <dbReference type="ARBA" id="ARBA00023186"/>
    </source>
</evidence>
<sequence length="568" mass="63599">MPEQKNFILAMVLMVAILAGFEYFAPTPPSPVPVRSDATIDTTPGPVAADPGIAAPTGPRDRNTVLAEGQRVRIDTPSLSGSLSLHGGRIDDLTLKAYREQVDPHSANIVLLNPKGSERPHYAEFGWVSANPAIKVPGPDAHWQSEGGILTENTPVTLVWKNDQGLVFRRVVSVDPDFLFTITDSVENTGPDALTLYPYGLVSRGYTPRTEGFYILHEGPLGVLDGTLKEITYQDLRDERHVDYQSTGGWIGITDKYWLTAIDLPKGDVNKARFVYTGDGHDRYQSDFLGSARTVAPGETITTVTDFFAGAKKVDLLDRYAREKGIDRFDLAIDFGWFYFLTKPFFIAIQFLYGFLGNFGLAILAFTVALRLVLYPLANKSYKAMNRMKILQPKVKELQERFQNDRVRMQQEMMALYRDEKVNPLAGCLPILIQIPIFFALYKVLFVALEMRHAPFYGFITDLSAPDPTNLFTLFGLIPWNAPSFLHLGILPIIMGITMWFQQKLNPAPADPVQAKVMMFLPVLFTFMLAGFPAGLVIYWAWNNILSIAQQWSIMRRHDEAPAHAGRT</sequence>
<feature type="transmembrane region" description="Helical" evidence="13">
    <location>
        <begin position="521"/>
        <end position="542"/>
    </location>
</feature>
<dbReference type="PANTHER" id="PTHR12428:SF65">
    <property type="entry name" value="CYTOCHROME C OXIDASE ASSEMBLY PROTEIN COX18, MITOCHONDRIAL"/>
    <property type="match status" value="1"/>
</dbReference>
<feature type="transmembrane region" description="Helical" evidence="13">
    <location>
        <begin position="6"/>
        <end position="25"/>
    </location>
</feature>
<evidence type="ECO:0000256" key="1">
    <source>
        <dbReference type="ARBA" id="ARBA00004429"/>
    </source>
</evidence>
<dbReference type="EMBL" id="CP014525">
    <property type="protein sequence ID" value="AMW34674.1"/>
    <property type="molecule type" value="Genomic_DNA"/>
</dbReference>
<keyword evidence="17" id="KW-1185">Reference proteome</keyword>
<comment type="function">
    <text evidence="13">Required for the insertion and/or proper folding and/or complex formation of integral membrane proteins into the membrane. Involved in integration of membrane proteins that insert both dependently and independently of the Sec translocase complex, as well as at least some lipoproteins. Aids folding of multispanning membrane proteins.</text>
</comment>
<dbReference type="GO" id="GO:0015031">
    <property type="term" value="P:protein transport"/>
    <property type="evidence" value="ECO:0007669"/>
    <property type="project" value="UniProtKB-KW"/>
</dbReference>
<proteinExistence type="inferred from homology"/>
<dbReference type="AlphaFoldDB" id="A0A143DD63"/>
<dbReference type="Proteomes" id="UP000076066">
    <property type="component" value="Chromosome"/>
</dbReference>
<dbReference type="InterPro" id="IPR019998">
    <property type="entry name" value="Membr_insert_YidC"/>
</dbReference>
<evidence type="ECO:0000256" key="6">
    <source>
        <dbReference type="ARBA" id="ARBA00022692"/>
    </source>
</evidence>
<keyword evidence="5 13" id="KW-1003">Cell membrane</keyword>
<feature type="domain" description="Membrane insertase YidC N-terminal" evidence="15">
    <location>
        <begin position="71"/>
        <end position="347"/>
    </location>
</feature>
<dbReference type="InterPro" id="IPR001708">
    <property type="entry name" value="YidC/ALB3/OXA1/COX18"/>
</dbReference>
<gene>
    <name evidence="13" type="primary">yidC</name>
    <name evidence="16" type="ORF">AY555_05205</name>
</gene>
<dbReference type="Pfam" id="PF14849">
    <property type="entry name" value="YidC_periplas"/>
    <property type="match status" value="1"/>
</dbReference>
<protein>
    <recommendedName>
        <fullName evidence="3 13">Membrane protein insertase YidC</fullName>
    </recommendedName>
    <alternativeName>
        <fullName evidence="12 13">Foldase YidC</fullName>
    </alternativeName>
    <alternativeName>
        <fullName evidence="11 13">Membrane integrase YidC</fullName>
    </alternativeName>
    <alternativeName>
        <fullName evidence="13">Membrane protein YidC</fullName>
    </alternativeName>
</protein>
<feature type="transmembrane region" description="Helical" evidence="13">
    <location>
        <begin position="359"/>
        <end position="378"/>
    </location>
</feature>
<dbReference type="PRINTS" id="PR01900">
    <property type="entry name" value="YIDCPROTEIN"/>
</dbReference>
<dbReference type="NCBIfam" id="TIGR03593">
    <property type="entry name" value="yidC_nterm"/>
    <property type="match status" value="1"/>
</dbReference>
<accession>A0A143DD63</accession>
<keyword evidence="8 13" id="KW-1133">Transmembrane helix</keyword>
<feature type="transmembrane region" description="Helical" evidence="13">
    <location>
        <begin position="422"/>
        <end position="442"/>
    </location>
</feature>
<dbReference type="STRING" id="1549855.AY555_05205"/>
<comment type="subcellular location">
    <subcellularLocation>
        <location evidence="1">Cell inner membrane</location>
        <topology evidence="1">Multi-pass membrane protein</topology>
    </subcellularLocation>
    <subcellularLocation>
        <location evidence="13">Cell membrane</location>
        <topology evidence="13">Multi-pass membrane protein</topology>
    </subcellularLocation>
</comment>
<feature type="domain" description="Membrane insertase YidC/Oxa/ALB C-terminal" evidence="14">
    <location>
        <begin position="359"/>
        <end position="556"/>
    </location>
</feature>
<evidence type="ECO:0000256" key="4">
    <source>
        <dbReference type="ARBA" id="ARBA00022448"/>
    </source>
</evidence>
<dbReference type="Gene3D" id="2.70.98.90">
    <property type="match status" value="1"/>
</dbReference>
<keyword evidence="4 13" id="KW-0813">Transport</keyword>
<dbReference type="NCBIfam" id="TIGR03592">
    <property type="entry name" value="yidC_oxa1_cterm"/>
    <property type="match status" value="1"/>
</dbReference>
<dbReference type="NCBIfam" id="NF002353">
    <property type="entry name" value="PRK01318.1-4"/>
    <property type="match status" value="1"/>
</dbReference>
<dbReference type="KEGG" id="hjo:AY555_05205"/>
<evidence type="ECO:0000256" key="12">
    <source>
        <dbReference type="ARBA" id="ARBA00033342"/>
    </source>
</evidence>
<dbReference type="PRINTS" id="PR00701">
    <property type="entry name" value="60KDINNERMP"/>
</dbReference>
<evidence type="ECO:0000256" key="9">
    <source>
        <dbReference type="ARBA" id="ARBA00023136"/>
    </source>
</evidence>
<evidence type="ECO:0000259" key="15">
    <source>
        <dbReference type="Pfam" id="PF14849"/>
    </source>
</evidence>
<feature type="transmembrane region" description="Helical" evidence="13">
    <location>
        <begin position="484"/>
        <end position="501"/>
    </location>
</feature>
<dbReference type="GeneID" id="53316549"/>
<dbReference type="InterPro" id="IPR028053">
    <property type="entry name" value="Membr_insert_YidC_N"/>
</dbReference>
<dbReference type="GO" id="GO:0005886">
    <property type="term" value="C:plasma membrane"/>
    <property type="evidence" value="ECO:0007669"/>
    <property type="project" value="UniProtKB-SubCell"/>
</dbReference>
<dbReference type="Pfam" id="PF02096">
    <property type="entry name" value="60KD_IMP"/>
    <property type="match status" value="1"/>
</dbReference>
<evidence type="ECO:0000256" key="5">
    <source>
        <dbReference type="ARBA" id="ARBA00022475"/>
    </source>
</evidence>
<evidence type="ECO:0000313" key="16">
    <source>
        <dbReference type="EMBL" id="AMW34674.1"/>
    </source>
</evidence>
<evidence type="ECO:0000313" key="17">
    <source>
        <dbReference type="Proteomes" id="UP000076066"/>
    </source>
</evidence>
<evidence type="ECO:0000256" key="8">
    <source>
        <dbReference type="ARBA" id="ARBA00022989"/>
    </source>
</evidence>
<dbReference type="CDD" id="cd19961">
    <property type="entry name" value="EcYidC-like_peri"/>
    <property type="match status" value="1"/>
</dbReference>
<name>A0A143DD63_9PROT</name>
<evidence type="ECO:0000256" key="3">
    <source>
        <dbReference type="ARBA" id="ARBA00015325"/>
    </source>
</evidence>
<comment type="similarity">
    <text evidence="2 13">Belongs to the OXA1/ALB3/YidC family. Type 1 subfamily.</text>
</comment>
<evidence type="ECO:0000256" key="2">
    <source>
        <dbReference type="ARBA" id="ARBA00010527"/>
    </source>
</evidence>
<reference evidence="16 17" key="1">
    <citation type="submission" date="2016-02" db="EMBL/GenBank/DDBJ databases">
        <title>Complete Genome of H5569, the type strain of the newly described species Haematospirillium jordaniae.</title>
        <authorList>
            <person name="Nicholson A.C."/>
            <person name="Humrighouse B.W."/>
            <person name="Loparov V."/>
            <person name="McQuiston J.R."/>
        </authorList>
    </citation>
    <scope>NUCLEOTIDE SEQUENCE [LARGE SCALE GENOMIC DNA]</scope>
    <source>
        <strain evidence="16 17">H5569</strain>
    </source>
</reference>
<dbReference type="InterPro" id="IPR028055">
    <property type="entry name" value="YidC/Oxa/ALB_C"/>
</dbReference>
<dbReference type="OrthoDB" id="9780552at2"/>
<dbReference type="GO" id="GO:0032977">
    <property type="term" value="F:membrane insertase activity"/>
    <property type="evidence" value="ECO:0007669"/>
    <property type="project" value="InterPro"/>
</dbReference>
<keyword evidence="9 13" id="KW-0472">Membrane</keyword>
<dbReference type="InterPro" id="IPR047196">
    <property type="entry name" value="YidC_ALB_C"/>
</dbReference>
<keyword evidence="10 13" id="KW-0143">Chaperone</keyword>
<evidence type="ECO:0000256" key="11">
    <source>
        <dbReference type="ARBA" id="ARBA00033245"/>
    </source>
</evidence>
<comment type="subunit">
    <text evidence="13">Interacts with the Sec translocase complex via SecD. Specifically interacts with transmembrane segments of nascent integral membrane proteins during membrane integration.</text>
</comment>
<organism evidence="16 17">
    <name type="scientific">Haematospirillum jordaniae</name>
    <dbReference type="NCBI Taxonomy" id="1549855"/>
    <lineage>
        <taxon>Bacteria</taxon>
        <taxon>Pseudomonadati</taxon>
        <taxon>Pseudomonadota</taxon>
        <taxon>Alphaproteobacteria</taxon>
        <taxon>Rhodospirillales</taxon>
        <taxon>Novispirillaceae</taxon>
        <taxon>Haematospirillum</taxon>
    </lineage>
</organism>